<dbReference type="RefSeq" id="WP_052442000.1">
    <property type="nucleotide sequence ID" value="NZ_SATR01000055.1"/>
</dbReference>
<dbReference type="PANTHER" id="PTHR42885:SF2">
    <property type="entry name" value="HISTIDINOL-PHOSPHATE AMINOTRANSFERASE"/>
    <property type="match status" value="1"/>
</dbReference>
<dbReference type="InterPro" id="IPR015421">
    <property type="entry name" value="PyrdxlP-dep_Trfase_major"/>
</dbReference>
<dbReference type="InterPro" id="IPR001917">
    <property type="entry name" value="Aminotrans_II_pyridoxalP_BS"/>
</dbReference>
<accession>A0A4Y8WAC0</accession>
<dbReference type="GO" id="GO:0004400">
    <property type="term" value="F:histidinol-phosphate transaminase activity"/>
    <property type="evidence" value="ECO:0007669"/>
    <property type="project" value="UniProtKB-EC"/>
</dbReference>
<dbReference type="PANTHER" id="PTHR42885">
    <property type="entry name" value="HISTIDINOL-PHOSPHATE AMINOTRANSFERASE-RELATED"/>
    <property type="match status" value="1"/>
</dbReference>
<organism evidence="10 11">
    <name type="scientific">Vibrio ouci</name>
    <dbReference type="NCBI Taxonomy" id="2499078"/>
    <lineage>
        <taxon>Bacteria</taxon>
        <taxon>Pseudomonadati</taxon>
        <taxon>Pseudomonadota</taxon>
        <taxon>Gammaproteobacteria</taxon>
        <taxon>Vibrionales</taxon>
        <taxon>Vibrionaceae</taxon>
        <taxon>Vibrio</taxon>
    </lineage>
</organism>
<dbReference type="Gene3D" id="3.40.640.10">
    <property type="entry name" value="Type I PLP-dependent aspartate aminotransferase-like (Major domain)"/>
    <property type="match status" value="1"/>
</dbReference>
<keyword evidence="4 10" id="KW-0032">Aminotransferase</keyword>
<dbReference type="PROSITE" id="PS00599">
    <property type="entry name" value="AA_TRANSFER_CLASS_2"/>
    <property type="match status" value="1"/>
</dbReference>
<dbReference type="GO" id="GO:0030170">
    <property type="term" value="F:pyridoxal phosphate binding"/>
    <property type="evidence" value="ECO:0007669"/>
    <property type="project" value="InterPro"/>
</dbReference>
<dbReference type="SUPFAM" id="SSF53383">
    <property type="entry name" value="PLP-dependent transferases"/>
    <property type="match status" value="1"/>
</dbReference>
<comment type="pathway">
    <text evidence="2">Amino-acid biosynthesis; L-histidine biosynthesis; L-histidine from 5-phospho-alpha-D-ribose 1-diphosphate: step 7/9.</text>
</comment>
<dbReference type="InterPro" id="IPR015424">
    <property type="entry name" value="PyrdxlP-dep_Trfase"/>
</dbReference>
<dbReference type="InterPro" id="IPR015422">
    <property type="entry name" value="PyrdxlP-dep_Trfase_small"/>
</dbReference>
<name>A0A4Y8WAC0_9VIBR</name>
<dbReference type="EMBL" id="SATR01000055">
    <property type="protein sequence ID" value="TFH89606.1"/>
    <property type="molecule type" value="Genomic_DNA"/>
</dbReference>
<dbReference type="InterPro" id="IPR004839">
    <property type="entry name" value="Aminotransferase_I/II_large"/>
</dbReference>
<evidence type="ECO:0000256" key="3">
    <source>
        <dbReference type="ARBA" id="ARBA00012748"/>
    </source>
</evidence>
<evidence type="ECO:0000256" key="8">
    <source>
        <dbReference type="RuleBase" id="RU003693"/>
    </source>
</evidence>
<dbReference type="Pfam" id="PF00155">
    <property type="entry name" value="Aminotran_1_2"/>
    <property type="match status" value="1"/>
</dbReference>
<dbReference type="EC" id="2.6.1.9" evidence="3"/>
<evidence type="ECO:0000313" key="10">
    <source>
        <dbReference type="EMBL" id="TFH89606.1"/>
    </source>
</evidence>
<gene>
    <name evidence="10" type="ORF">ELS82_21390</name>
</gene>
<evidence type="ECO:0000256" key="7">
    <source>
        <dbReference type="ARBA" id="ARBA00047481"/>
    </source>
</evidence>
<reference evidence="10 11" key="1">
    <citation type="submission" date="2019-01" db="EMBL/GenBank/DDBJ databases">
        <title>Vibrio BEI176 sp. nov, a marine bacterium isolated from China: eastern marignal seas.</title>
        <authorList>
            <person name="Li B."/>
        </authorList>
    </citation>
    <scope>NUCLEOTIDE SEQUENCE [LARGE SCALE GENOMIC DNA]</scope>
    <source>
        <strain evidence="10 11">BEI176</strain>
    </source>
</reference>
<evidence type="ECO:0000256" key="5">
    <source>
        <dbReference type="ARBA" id="ARBA00022679"/>
    </source>
</evidence>
<keyword evidence="11" id="KW-1185">Reference proteome</keyword>
<comment type="cofactor">
    <cofactor evidence="1 8">
        <name>pyridoxal 5'-phosphate</name>
        <dbReference type="ChEBI" id="CHEBI:597326"/>
    </cofactor>
</comment>
<feature type="domain" description="Aminotransferase class I/classII large" evidence="9">
    <location>
        <begin position="32"/>
        <end position="352"/>
    </location>
</feature>
<dbReference type="CDD" id="cd00609">
    <property type="entry name" value="AAT_like"/>
    <property type="match status" value="1"/>
</dbReference>
<dbReference type="AlphaFoldDB" id="A0A4Y8WAC0"/>
<sequence>MSKFTLNQLDGVKPYLPASQEIWSLPADVTSLKLDWNESSREPSPLVRQALVELVQSDRLRYYPNVRNEALLEELACYTKCSPKTLNYFSGSDALHECIIRAFVEKGDTVCIFGPTYDNFRLISEVSGAQIRRLDFKTMFEYGASPVSLSGAKLAYICNPNNPTGEFVPPQDLLKLFDYNPDTLFVVDEAYIEFCPELSVAGCVTQYDNVIICRTLSKAFGLASIRFGYSICHPSLNDVLALVRNTKSVSMFAQVSAIAALRDEEYMMEYVREVEVVRKKTIELLTSTMGSHLKIFNGKGNFLLIEFADIEAKNKLVMVLNRNKVYVRSFDQSSPFHHCIRLSLMSLESFKHFQAVLEEELALVK</sequence>
<comment type="catalytic activity">
    <reaction evidence="7">
        <text>L-histidinol phosphate + 2-oxoglutarate = 3-(imidazol-4-yl)-2-oxopropyl phosphate + L-glutamate</text>
        <dbReference type="Rhea" id="RHEA:23744"/>
        <dbReference type="ChEBI" id="CHEBI:16810"/>
        <dbReference type="ChEBI" id="CHEBI:29985"/>
        <dbReference type="ChEBI" id="CHEBI:57766"/>
        <dbReference type="ChEBI" id="CHEBI:57980"/>
        <dbReference type="EC" id="2.6.1.9"/>
    </reaction>
</comment>
<evidence type="ECO:0000256" key="1">
    <source>
        <dbReference type="ARBA" id="ARBA00001933"/>
    </source>
</evidence>
<keyword evidence="6 8" id="KW-0663">Pyridoxal phosphate</keyword>
<evidence type="ECO:0000313" key="11">
    <source>
        <dbReference type="Proteomes" id="UP000297753"/>
    </source>
</evidence>
<comment type="similarity">
    <text evidence="8">Belongs to the class-II pyridoxal-phosphate-dependent aminotransferase family.</text>
</comment>
<dbReference type="Gene3D" id="3.90.1150.10">
    <property type="entry name" value="Aspartate Aminotransferase, domain 1"/>
    <property type="match status" value="1"/>
</dbReference>
<comment type="caution">
    <text evidence="10">The sequence shown here is derived from an EMBL/GenBank/DDBJ whole genome shotgun (WGS) entry which is preliminary data.</text>
</comment>
<dbReference type="OrthoDB" id="9813612at2"/>
<evidence type="ECO:0000256" key="6">
    <source>
        <dbReference type="ARBA" id="ARBA00022898"/>
    </source>
</evidence>
<keyword evidence="5 10" id="KW-0808">Transferase</keyword>
<evidence type="ECO:0000256" key="2">
    <source>
        <dbReference type="ARBA" id="ARBA00005011"/>
    </source>
</evidence>
<evidence type="ECO:0000259" key="9">
    <source>
        <dbReference type="Pfam" id="PF00155"/>
    </source>
</evidence>
<proteinExistence type="inferred from homology"/>
<dbReference type="Proteomes" id="UP000297753">
    <property type="component" value="Unassembled WGS sequence"/>
</dbReference>
<protein>
    <recommendedName>
        <fullName evidence="3">histidinol-phosphate transaminase</fullName>
        <ecNumber evidence="3">2.6.1.9</ecNumber>
    </recommendedName>
</protein>
<evidence type="ECO:0000256" key="4">
    <source>
        <dbReference type="ARBA" id="ARBA00022576"/>
    </source>
</evidence>